<keyword evidence="5 7" id="KW-0472">Membrane</keyword>
<dbReference type="RefSeq" id="WP_318065157.1">
    <property type="nucleotide sequence ID" value="NZ_JAWONS010000240.1"/>
</dbReference>
<feature type="transmembrane region" description="Helical" evidence="7">
    <location>
        <begin position="26"/>
        <end position="50"/>
    </location>
</feature>
<keyword evidence="4 7" id="KW-1133">Transmembrane helix</keyword>
<comment type="similarity">
    <text evidence="6">Belongs to the ABC-4 integral membrane protein family.</text>
</comment>
<evidence type="ECO:0000256" key="5">
    <source>
        <dbReference type="ARBA" id="ARBA00023136"/>
    </source>
</evidence>
<gene>
    <name evidence="9" type="ORF">RZO55_15405</name>
</gene>
<evidence type="ECO:0000256" key="1">
    <source>
        <dbReference type="ARBA" id="ARBA00004651"/>
    </source>
</evidence>
<feature type="domain" description="ABC3 transporter permease C-terminal" evidence="8">
    <location>
        <begin position="712"/>
        <end position="827"/>
    </location>
</feature>
<protein>
    <submittedName>
        <fullName evidence="9">FtsX-like permease family protein</fullName>
    </submittedName>
</protein>
<evidence type="ECO:0000313" key="10">
    <source>
        <dbReference type="Proteomes" id="UP001276854"/>
    </source>
</evidence>
<evidence type="ECO:0000259" key="8">
    <source>
        <dbReference type="Pfam" id="PF02687"/>
    </source>
</evidence>
<feature type="domain" description="ABC3 transporter permease C-terminal" evidence="8">
    <location>
        <begin position="269"/>
        <end position="383"/>
    </location>
</feature>
<keyword evidence="10" id="KW-1185">Reference proteome</keyword>
<reference evidence="9 10" key="1">
    <citation type="submission" date="2023-10" db="EMBL/GenBank/DDBJ databases">
        <title>A novel Glycoside Hydrolase 43-Like Enzyme from Clostrdium boliviensis is an Endo-xylanase, and a Candidate for Xylooligosaccharides Production from Different Xylan Substrates.</title>
        <authorList>
            <person name="Alvarez M.T."/>
            <person name="Rocabado-Villegas L.R."/>
            <person name="Salas-Veizaga D.M."/>
            <person name="Linares-Pasten J.A."/>
            <person name="Gudmundsdottir E.E."/>
            <person name="Hreggvidsson G.O."/>
            <person name="Adlercreutz P."/>
            <person name="Nordberg Karlsson E."/>
        </authorList>
    </citation>
    <scope>NUCLEOTIDE SEQUENCE [LARGE SCALE GENOMIC DNA]</scope>
    <source>
        <strain evidence="9 10">E-1</strain>
    </source>
</reference>
<feature type="transmembrane region" description="Helical" evidence="7">
    <location>
        <begin position="404"/>
        <end position="427"/>
    </location>
</feature>
<feature type="transmembrane region" description="Helical" evidence="7">
    <location>
        <begin position="359"/>
        <end position="378"/>
    </location>
</feature>
<feature type="transmembrane region" description="Helical" evidence="7">
    <location>
        <begin position="704"/>
        <end position="730"/>
    </location>
</feature>
<dbReference type="Proteomes" id="UP001276854">
    <property type="component" value="Unassembled WGS sequence"/>
</dbReference>
<evidence type="ECO:0000256" key="2">
    <source>
        <dbReference type="ARBA" id="ARBA00022475"/>
    </source>
</evidence>
<feature type="transmembrane region" description="Helical" evidence="7">
    <location>
        <begin position="764"/>
        <end position="784"/>
    </location>
</feature>
<comment type="subcellular location">
    <subcellularLocation>
        <location evidence="1">Cell membrane</location>
        <topology evidence="1">Multi-pass membrane protein</topology>
    </subcellularLocation>
</comment>
<keyword evidence="2" id="KW-1003">Cell membrane</keyword>
<dbReference type="PANTHER" id="PTHR30572:SF4">
    <property type="entry name" value="ABC TRANSPORTER PERMEASE YTRF"/>
    <property type="match status" value="1"/>
</dbReference>
<organism evidence="9 10">
    <name type="scientific">Clostridium boliviensis</name>
    <dbReference type="NCBI Taxonomy" id="318465"/>
    <lineage>
        <taxon>Bacteria</taxon>
        <taxon>Bacillati</taxon>
        <taxon>Bacillota</taxon>
        <taxon>Clostridia</taxon>
        <taxon>Eubacteriales</taxon>
        <taxon>Clostridiaceae</taxon>
        <taxon>Clostridium</taxon>
    </lineage>
</organism>
<name>A0ABU4GMX8_9CLOT</name>
<dbReference type="EMBL" id="JAWONS010000240">
    <property type="protein sequence ID" value="MDW2798961.1"/>
    <property type="molecule type" value="Genomic_DNA"/>
</dbReference>
<dbReference type="PANTHER" id="PTHR30572">
    <property type="entry name" value="MEMBRANE COMPONENT OF TRANSPORTER-RELATED"/>
    <property type="match status" value="1"/>
</dbReference>
<evidence type="ECO:0000313" key="9">
    <source>
        <dbReference type="EMBL" id="MDW2798961.1"/>
    </source>
</evidence>
<proteinExistence type="inferred from homology"/>
<dbReference type="InterPro" id="IPR003838">
    <property type="entry name" value="ABC3_permease_C"/>
</dbReference>
<evidence type="ECO:0000256" key="4">
    <source>
        <dbReference type="ARBA" id="ARBA00022989"/>
    </source>
</evidence>
<evidence type="ECO:0000256" key="6">
    <source>
        <dbReference type="ARBA" id="ARBA00038076"/>
    </source>
</evidence>
<accession>A0ABU4GMX8</accession>
<feature type="transmembrane region" description="Helical" evidence="7">
    <location>
        <begin position="796"/>
        <end position="818"/>
    </location>
</feature>
<evidence type="ECO:0000256" key="3">
    <source>
        <dbReference type="ARBA" id="ARBA00022692"/>
    </source>
</evidence>
<evidence type="ECO:0000256" key="7">
    <source>
        <dbReference type="SAM" id="Phobius"/>
    </source>
</evidence>
<keyword evidence="3 7" id="KW-0812">Transmembrane</keyword>
<comment type="caution">
    <text evidence="9">The sequence shown here is derived from an EMBL/GenBank/DDBJ whole genome shotgun (WGS) entry which is preliminary data.</text>
</comment>
<dbReference type="Pfam" id="PF02687">
    <property type="entry name" value="FtsX"/>
    <property type="match status" value="2"/>
</dbReference>
<dbReference type="InterPro" id="IPR050250">
    <property type="entry name" value="Macrolide_Exporter_MacB"/>
</dbReference>
<feature type="transmembrane region" description="Helical" evidence="7">
    <location>
        <begin position="318"/>
        <end position="339"/>
    </location>
</feature>
<sequence>MFENNNKKVVKKLAIKNMKANRNRSLIMVTAIFLTTVLISFVLTAGFSFFTTMYEASEAAPGPGADGALTGSKAAYEKVVLQEQVEWADFVRKCSTSSLHNDEFAGVQTELFAPDKSFYTHNYIILAKGELPKENTQILISDTLAQKLGLQELGAEIPLQVVVLQDGKELETKIPMEVCGIYKNPLANISNYYEEIYTAQGFIDAYNPELSKNQNLIYVKLNNLNPFLLKSDVFNKLSDLTKAVNADSAQTRHYMEFAYSFVIALPLLFFVMLIMLSGYFLIHNVFSISLASDIRWFGMMKTIGTTKKQLRSMYMKQIRFLACAGIFLGILSGYGAGLLLAPEVIRMTDYYLYYKAPNLWLILCFTVLFSWLTVWISCSRTLQKAASYSPIEAARFIPRHKNKVFTVISFALSGIVFLTVCNVAFGYQVEKMVDRHNQDEARIIHIASFWDLNEPYKPISKELPSSIEKLPFVERVDVIYRAKTMPDLIESVSQKMYESFLAEVKLEGKLKEEIEAIAQLQGSRNFVQLLSNGNAKLLICGLPAQRLEQEAAYIKVLEGQLDTEKFKSGGYILYQDVDYLNVTDQQIEQSQKIHAGDVLDLSFYDDITGAYQAKQLTVMAVVRKMDNYGTGNIYYSNIIMPDTLFQSIYPDYGERISSIQIVSNNCLNEQQIEDITDLMKKEHNIQLRIDSRYEDMDYYTHRKAAITILGFFLALVLGIIGVSNMVNTLITDTLAQKKTILIFQAVGMTKKQLWRSLFKNNLRLCLISAGIMLVAGSYLTVTVASSSMFTGFNPTLFGMNFLLLLIFMAALCATISFFMTRQLNKKSVVERLRSFE</sequence>
<feature type="transmembrane region" description="Helical" evidence="7">
    <location>
        <begin position="257"/>
        <end position="282"/>
    </location>
</feature>